<dbReference type="Proteomes" id="UP000774699">
    <property type="component" value="Unassembled WGS sequence"/>
</dbReference>
<evidence type="ECO:0000313" key="1">
    <source>
        <dbReference type="EMBL" id="MBM3282577.1"/>
    </source>
</evidence>
<evidence type="ECO:0000313" key="2">
    <source>
        <dbReference type="Proteomes" id="UP000774699"/>
    </source>
</evidence>
<name>A0A8T4C8D3_9ARCH</name>
<comment type="caution">
    <text evidence="1">The sequence shown here is derived from an EMBL/GenBank/DDBJ whole genome shotgun (WGS) entry which is preliminary data.</text>
</comment>
<dbReference type="AlphaFoldDB" id="A0A8T4C8D3"/>
<dbReference type="EMBL" id="VGJJ01000048">
    <property type="protein sequence ID" value="MBM3282577.1"/>
    <property type="molecule type" value="Genomic_DNA"/>
</dbReference>
<protein>
    <submittedName>
        <fullName evidence="1">Uncharacterized protein</fullName>
    </submittedName>
</protein>
<proteinExistence type="predicted"/>
<sequence>MRRPTLFLVGIILTLTLFSSSAWAVLQCGENLAGATTILKISAPTNAHGEIYSQSNYTTNINCRETSGVSVGPTQPGPSLVTLLKLSANTNAHAETAGGVNYNTPIQMGDNAAGQILVTVVDSSSGATTNECNDFDTVNADYVDVVRINNLTNAHLQSPSYAGTKYRYIVCAAYDASGSTPAPENIAALIAAPNNPGSFPIPANGSAIIDLNTQNQVYNDVDYSNLAVLQVTFVCDTADTTSGVTGETCASMTDYVDARTETNAYLTGATNTIMRIPTAIKVDYYKNSGDTSAWDNIYANYTGVKQLHPTIDGIQNTIEQFTIDTSAVGMNLPAGNYKIITVLTPVEYDRVG</sequence>
<organism evidence="1 2">
    <name type="scientific">Candidatus Iainarchaeum sp</name>
    <dbReference type="NCBI Taxonomy" id="3101447"/>
    <lineage>
        <taxon>Archaea</taxon>
        <taxon>Candidatus Iainarchaeota</taxon>
        <taxon>Candidatus Iainarchaeia</taxon>
        <taxon>Candidatus Iainarchaeales</taxon>
        <taxon>Candidatus Iainarchaeaceae</taxon>
        <taxon>Candidatus Iainarchaeum</taxon>
    </lineage>
</organism>
<gene>
    <name evidence="1" type="ORF">FJY86_04550</name>
</gene>
<accession>A0A8T4C8D3</accession>
<feature type="non-terminal residue" evidence="1">
    <location>
        <position position="352"/>
    </location>
</feature>
<reference evidence="1" key="1">
    <citation type="submission" date="2019-03" db="EMBL/GenBank/DDBJ databases">
        <title>Lake Tanganyika Metagenome-Assembled Genomes (MAGs).</title>
        <authorList>
            <person name="Tran P."/>
        </authorList>
    </citation>
    <scope>NUCLEOTIDE SEQUENCE</scope>
    <source>
        <strain evidence="1">M_DeepCast_50m_m2_156</strain>
    </source>
</reference>